<keyword evidence="2" id="KW-1185">Reference proteome</keyword>
<sequence length="89" mass="9652">MDCTKVGSIFNTEVGLVSRPRPLTSSLRNRCVISFNVSSEKRMEYSANSANSASLRNQGAGLHLSDAVGCGGIISFNRRMIAVQSQWSK</sequence>
<protein>
    <submittedName>
        <fullName evidence="1">Uncharacterized protein</fullName>
    </submittedName>
</protein>
<comment type="caution">
    <text evidence="1">The sequence shown here is derived from an EMBL/GenBank/DDBJ whole genome shotgun (WGS) entry which is preliminary data.</text>
</comment>
<gene>
    <name evidence="1" type="ORF">EYF80_037154</name>
</gene>
<dbReference type="EMBL" id="SRLO01000540">
    <property type="protein sequence ID" value="TNN52644.1"/>
    <property type="molecule type" value="Genomic_DNA"/>
</dbReference>
<evidence type="ECO:0000313" key="1">
    <source>
        <dbReference type="EMBL" id="TNN52644.1"/>
    </source>
</evidence>
<reference evidence="1 2" key="1">
    <citation type="submission" date="2019-03" db="EMBL/GenBank/DDBJ databases">
        <title>First draft genome of Liparis tanakae, snailfish: a comprehensive survey of snailfish specific genes.</title>
        <authorList>
            <person name="Kim W."/>
            <person name="Song I."/>
            <person name="Jeong J.-H."/>
            <person name="Kim D."/>
            <person name="Kim S."/>
            <person name="Ryu S."/>
            <person name="Song J.Y."/>
            <person name="Lee S.K."/>
        </authorList>
    </citation>
    <scope>NUCLEOTIDE SEQUENCE [LARGE SCALE GENOMIC DNA]</scope>
    <source>
        <tissue evidence="1">Muscle</tissue>
    </source>
</reference>
<organism evidence="1 2">
    <name type="scientific">Liparis tanakae</name>
    <name type="common">Tanaka's snailfish</name>
    <dbReference type="NCBI Taxonomy" id="230148"/>
    <lineage>
        <taxon>Eukaryota</taxon>
        <taxon>Metazoa</taxon>
        <taxon>Chordata</taxon>
        <taxon>Craniata</taxon>
        <taxon>Vertebrata</taxon>
        <taxon>Euteleostomi</taxon>
        <taxon>Actinopterygii</taxon>
        <taxon>Neopterygii</taxon>
        <taxon>Teleostei</taxon>
        <taxon>Neoteleostei</taxon>
        <taxon>Acanthomorphata</taxon>
        <taxon>Eupercaria</taxon>
        <taxon>Perciformes</taxon>
        <taxon>Cottioidei</taxon>
        <taxon>Cottales</taxon>
        <taxon>Liparidae</taxon>
        <taxon>Liparis</taxon>
    </lineage>
</organism>
<dbReference type="AlphaFoldDB" id="A0A4Z2GIN0"/>
<dbReference type="Proteomes" id="UP000314294">
    <property type="component" value="Unassembled WGS sequence"/>
</dbReference>
<proteinExistence type="predicted"/>
<accession>A0A4Z2GIN0</accession>
<evidence type="ECO:0000313" key="2">
    <source>
        <dbReference type="Proteomes" id="UP000314294"/>
    </source>
</evidence>
<name>A0A4Z2GIN0_9TELE</name>